<feature type="region of interest" description="Disordered" evidence="17">
    <location>
        <begin position="1268"/>
        <end position="1345"/>
    </location>
</feature>
<dbReference type="InterPro" id="IPR056924">
    <property type="entry name" value="SH3_Tf2-1"/>
</dbReference>
<dbReference type="GO" id="GO:0006338">
    <property type="term" value="P:chromatin remodeling"/>
    <property type="evidence" value="ECO:0007669"/>
    <property type="project" value="UniProtKB-ARBA"/>
</dbReference>
<evidence type="ECO:0000256" key="1">
    <source>
        <dbReference type="ARBA" id="ARBA00022670"/>
    </source>
</evidence>
<dbReference type="SUPFAM" id="SSF53098">
    <property type="entry name" value="Ribonuclease H-like"/>
    <property type="match status" value="1"/>
</dbReference>
<dbReference type="GO" id="GO:0004190">
    <property type="term" value="F:aspartic-type endopeptidase activity"/>
    <property type="evidence" value="ECO:0007669"/>
    <property type="project" value="UniProtKB-KW"/>
</dbReference>
<dbReference type="Gene3D" id="2.40.70.10">
    <property type="entry name" value="Acid Proteases"/>
    <property type="match status" value="1"/>
</dbReference>
<keyword evidence="14" id="KW-0238">DNA-binding</keyword>
<keyword evidence="7" id="KW-0255">Endonuclease</keyword>
<evidence type="ECO:0000313" key="22">
    <source>
        <dbReference type="Proteomes" id="UP000054988"/>
    </source>
</evidence>
<dbReference type="PROSITE" id="PS50878">
    <property type="entry name" value="RT_POL"/>
    <property type="match status" value="1"/>
</dbReference>
<keyword evidence="3" id="KW-0548">Nucleotidyltransferase</keyword>
<dbReference type="Proteomes" id="UP000054988">
    <property type="component" value="Unassembled WGS sequence"/>
</dbReference>
<dbReference type="InterPro" id="IPR000477">
    <property type="entry name" value="RT_dom"/>
</dbReference>
<dbReference type="PANTHER" id="PTHR37984">
    <property type="entry name" value="PROTEIN CBG26694"/>
    <property type="match status" value="1"/>
</dbReference>
<dbReference type="InterPro" id="IPR023780">
    <property type="entry name" value="Chromo_domain"/>
</dbReference>
<dbReference type="InterPro" id="IPR016197">
    <property type="entry name" value="Chromo-like_dom_sf"/>
</dbReference>
<dbReference type="InterPro" id="IPR050951">
    <property type="entry name" value="Retrovirus_Pol_polyprotein"/>
</dbReference>
<dbReference type="GO" id="GO:0046872">
    <property type="term" value="F:metal ion binding"/>
    <property type="evidence" value="ECO:0007669"/>
    <property type="project" value="UniProtKB-KW"/>
</dbReference>
<feature type="domain" description="Chromo" evidence="18">
    <location>
        <begin position="1029"/>
        <end position="1064"/>
    </location>
</feature>
<evidence type="ECO:0000259" key="18">
    <source>
        <dbReference type="PROSITE" id="PS50013"/>
    </source>
</evidence>
<dbReference type="Pfam" id="PF17921">
    <property type="entry name" value="Integrase_H2C2"/>
    <property type="match status" value="1"/>
</dbReference>
<dbReference type="Gene3D" id="3.30.420.10">
    <property type="entry name" value="Ribonuclease H-like superfamily/Ribonuclease H"/>
    <property type="match status" value="1"/>
</dbReference>
<dbReference type="SUPFAM" id="SSF56672">
    <property type="entry name" value="DNA/RNA polymerases"/>
    <property type="match status" value="1"/>
</dbReference>
<dbReference type="CDD" id="cd00303">
    <property type="entry name" value="retropepsin_like"/>
    <property type="match status" value="1"/>
</dbReference>
<dbReference type="PROSITE" id="PS50013">
    <property type="entry name" value="CHROMO_2"/>
    <property type="match status" value="1"/>
</dbReference>
<dbReference type="GO" id="GO:0006310">
    <property type="term" value="P:DNA recombination"/>
    <property type="evidence" value="ECO:0007669"/>
    <property type="project" value="UniProtKB-KW"/>
</dbReference>
<dbReference type="Gene3D" id="3.10.10.10">
    <property type="entry name" value="HIV Type 1 Reverse Transcriptase, subunit A, domain 1"/>
    <property type="match status" value="1"/>
</dbReference>
<keyword evidence="9" id="KW-0460">Magnesium</keyword>
<gene>
    <name evidence="21" type="ORF">WG66_15969</name>
</gene>
<keyword evidence="2" id="KW-0808">Transferase</keyword>
<dbReference type="InterPro" id="IPR041588">
    <property type="entry name" value="Integrase_H2C2"/>
</dbReference>
<dbReference type="Pfam" id="PF00078">
    <property type="entry name" value="RVT_1"/>
    <property type="match status" value="1"/>
</dbReference>
<evidence type="ECO:0000259" key="19">
    <source>
        <dbReference type="PROSITE" id="PS50878"/>
    </source>
</evidence>
<keyword evidence="6" id="KW-0064">Aspartyl protease</keyword>
<keyword evidence="1" id="KW-0645">Protease</keyword>
<evidence type="ECO:0000256" key="12">
    <source>
        <dbReference type="ARBA" id="ARBA00022918"/>
    </source>
</evidence>
<dbReference type="Pfam" id="PF24626">
    <property type="entry name" value="SH3_Tf2-1"/>
    <property type="match status" value="1"/>
</dbReference>
<dbReference type="CDD" id="cd01647">
    <property type="entry name" value="RT_LTR"/>
    <property type="match status" value="1"/>
</dbReference>
<keyword evidence="5" id="KW-0479">Metal-binding</keyword>
<dbReference type="FunFam" id="3.30.70.270:FF:000020">
    <property type="entry name" value="Transposon Tf2-6 polyprotein-like Protein"/>
    <property type="match status" value="1"/>
</dbReference>
<dbReference type="SUPFAM" id="SSF54160">
    <property type="entry name" value="Chromo domain-like"/>
    <property type="match status" value="1"/>
</dbReference>
<dbReference type="InterPro" id="IPR021109">
    <property type="entry name" value="Peptidase_aspartic_dom_sf"/>
</dbReference>
<dbReference type="InterPro" id="IPR000953">
    <property type="entry name" value="Chromo/chromo_shadow_dom"/>
</dbReference>
<comment type="caution">
    <text evidence="21">The sequence shown here is derived from an EMBL/GenBank/DDBJ whole genome shotgun (WGS) entry which is preliminary data.</text>
</comment>
<dbReference type="GO" id="GO:0006508">
    <property type="term" value="P:proteolysis"/>
    <property type="evidence" value="ECO:0007669"/>
    <property type="project" value="UniProtKB-KW"/>
</dbReference>
<feature type="domain" description="Integrase catalytic" evidence="20">
    <location>
        <begin position="730"/>
        <end position="890"/>
    </location>
</feature>
<dbReference type="InterPro" id="IPR043128">
    <property type="entry name" value="Rev_trsase/Diguanyl_cyclase"/>
</dbReference>
<dbReference type="InterPro" id="IPR043502">
    <property type="entry name" value="DNA/RNA_pol_sf"/>
</dbReference>
<evidence type="ECO:0000256" key="16">
    <source>
        <dbReference type="ARBA" id="ARBA00023268"/>
    </source>
</evidence>
<accession>A0A0W0F535</accession>
<dbReference type="GO" id="GO:0003964">
    <property type="term" value="F:RNA-directed DNA polymerase activity"/>
    <property type="evidence" value="ECO:0007669"/>
    <property type="project" value="UniProtKB-KW"/>
</dbReference>
<keyword evidence="10" id="KW-0694">RNA-binding</keyword>
<feature type="region of interest" description="Disordered" evidence="17">
    <location>
        <begin position="1061"/>
        <end position="1092"/>
    </location>
</feature>
<dbReference type="EMBL" id="LATX01002323">
    <property type="protein sequence ID" value="KTB31437.1"/>
    <property type="molecule type" value="Genomic_DNA"/>
</dbReference>
<dbReference type="Pfam" id="PF00385">
    <property type="entry name" value="Chromo"/>
    <property type="match status" value="1"/>
</dbReference>
<dbReference type="GO" id="GO:0015074">
    <property type="term" value="P:DNA integration"/>
    <property type="evidence" value="ECO:0007669"/>
    <property type="project" value="UniProtKB-KW"/>
</dbReference>
<evidence type="ECO:0000256" key="8">
    <source>
        <dbReference type="ARBA" id="ARBA00022801"/>
    </source>
</evidence>
<evidence type="ECO:0000256" key="11">
    <source>
        <dbReference type="ARBA" id="ARBA00022908"/>
    </source>
</evidence>
<dbReference type="SMART" id="SM00298">
    <property type="entry name" value="CHROMO"/>
    <property type="match status" value="1"/>
</dbReference>
<sequence>MAPETAKRLRLPRDRLPENIQVFNVDGTPNKTAWITHSVTATYQFRTRSLTDTFLLSGLGKEDVILGLPWLQKYNSDVNWKSGEVLFRPKQYIRIPHRKNIFDTELPEQIVNQINIRAKMSASQLMAHQVEQKEQTFETLVPDYLHGFKAQFEDKEAERFPISRHYDHAIDLKPDFVPKDCKLYSLTVPEQQELDKFLDENLRKGYIQKSKSPNTSPFFFVGKKEKGKLRPTQDYRRLNDGTIKNAYPLPLISDLIDKLRGATIFSKLDLHNGYNNVRIKDGDQWKAAFKTNRGLFEPTVMFFGLMNSPATFQAFMDDILSDFMAEGWCLVYMDDILIYSTNEKEHMERSRRLLQRLKEQDLYLKPHKCEFDVKEVIFLGLVIRPGTVRMDPVKLAGIQDWPAPTTVTGVRSFTGFANFYRKFIGRYAEIARPLYDLTKKGVTFLWNDACQDAFETLKQKFSQQPLLQIPDSSKPFIIEADASKWASGAVLRQKGTDGEWHPCGYISHAFDATERNYEIYDRELFAINLTYFRTAQKLNRRQARWSLLLSMFDLQLVHVPGTQMIQSDALSRRSDHVLHEDTDNDNVVLLPEALFINAINMDLQHRLKKALGNDNFHSSALESLLDQGIPPIKSSLSDWKFDDDLLFYKGRVYVPNDVTLRREIIRTIHEGQPFGHPGQFGTIDLVGREFWWPGIAKFIKAFVDGCAPCQQMKVNTHPSVAGILPIAGVPNAVPFQTLTMDLIMDLPKSDGSDSIMVVVDHSSTKGVIFIPCTKKLDATKAAELLFQHVYKRYGLAERIISDRDPRFAAEVFQEMARLLGVKHSMSTAYHPQTDGETERINQEVEIYLRFFCGKQQTEWSKHLHMAEFAHNNRTHSVTHHSPFFMAMGYHPRPLPTVFGKTNVPSVEKRLSELKRLREETSSMIELARKRVLERGNKKNDVFKKGQKVWLEGKNLDFGYPTKKLSPKREGPFEIEEVMGPVTYRLKLPRQWRIHPVFHVGLLSPYKETDEHGANYLEPPPDIIDGHKKFEIEAIVGHKPRKTPKKFLVSWKGYDSSHNEWKEKEEEKSSSLNMSSQQATSSNLHNRPLPPPVHTENPEQVHYTGPFCPSPFELLYLVNTGKHDEALRLGTEASPVHQITVDGLIRLREQRAALDRIVQETNTYSANLAYNATAGAAGGLVLQGPVTVPCPPAYSHNDDAPNVSNAAGTVPESVCDANPNSPEFWMAHTAYVERIQRATELACVQYDRIPSIPTPSFGLSRPFIRTRQPTALHSSERLASTPSSPTSLVYPDPPSPSSNDDSDDDSIVVEHIPPSEPSSPPMYAASIGIRTPTPSDSGAEAVESDMKSIHSPQIQGCDNCDPSATVPFCADGTFNPFFQPLRITFTTDRTTPEPIAREPQTDADSSPNTDPGPDNSVSVGRRRPRRSVVDDDMTDEVFEYLSALCAEWRTTAAENARATVVKYAGRLRLVTSLEIVVSNDGREELLGTTLPSAHRLLEMISTGVTPTQNSTEMESSSETMAATENAEENYEWVYSGRQESFREVTLSDGTVARLEFRP</sequence>
<keyword evidence="12" id="KW-0695">RNA-directed DNA polymerase</keyword>
<organism evidence="21 22">
    <name type="scientific">Moniliophthora roreri</name>
    <name type="common">Frosty pod rot fungus</name>
    <name type="synonym">Monilia roreri</name>
    <dbReference type="NCBI Taxonomy" id="221103"/>
    <lineage>
        <taxon>Eukaryota</taxon>
        <taxon>Fungi</taxon>
        <taxon>Dikarya</taxon>
        <taxon>Basidiomycota</taxon>
        <taxon>Agaricomycotina</taxon>
        <taxon>Agaricomycetes</taxon>
        <taxon>Agaricomycetidae</taxon>
        <taxon>Agaricales</taxon>
        <taxon>Marasmiineae</taxon>
        <taxon>Marasmiaceae</taxon>
        <taxon>Moniliophthora</taxon>
    </lineage>
</organism>
<evidence type="ECO:0000256" key="4">
    <source>
        <dbReference type="ARBA" id="ARBA00022722"/>
    </source>
</evidence>
<dbReference type="InterPro" id="IPR041577">
    <property type="entry name" value="RT_RNaseH_2"/>
</dbReference>
<keyword evidence="15" id="KW-0233">DNA recombination</keyword>
<dbReference type="InterPro" id="IPR012337">
    <property type="entry name" value="RNaseH-like_sf"/>
</dbReference>
<dbReference type="PROSITE" id="PS50994">
    <property type="entry name" value="INTEGRASE"/>
    <property type="match status" value="1"/>
</dbReference>
<dbReference type="Pfam" id="PF17919">
    <property type="entry name" value="RT_RNaseH_2"/>
    <property type="match status" value="1"/>
</dbReference>
<keyword evidence="16" id="KW-0511">Multifunctional enzyme</keyword>
<evidence type="ECO:0000256" key="7">
    <source>
        <dbReference type="ARBA" id="ARBA00022759"/>
    </source>
</evidence>
<evidence type="ECO:0000259" key="20">
    <source>
        <dbReference type="PROSITE" id="PS50994"/>
    </source>
</evidence>
<keyword evidence="8" id="KW-0378">Hydrolase</keyword>
<name>A0A0W0F535_MONRR</name>
<proteinExistence type="predicted"/>
<dbReference type="Gene3D" id="2.40.50.40">
    <property type="match status" value="1"/>
</dbReference>
<dbReference type="GO" id="GO:0003677">
    <property type="term" value="F:DNA binding"/>
    <property type="evidence" value="ECO:0007669"/>
    <property type="project" value="UniProtKB-KW"/>
</dbReference>
<reference evidence="21 22" key="1">
    <citation type="submission" date="2015-12" db="EMBL/GenBank/DDBJ databases">
        <title>Draft genome sequence of Moniliophthora roreri, the causal agent of frosty pod rot of cacao.</title>
        <authorList>
            <person name="Aime M.C."/>
            <person name="Diaz-Valderrama J.R."/>
            <person name="Kijpornyongpan T."/>
            <person name="Phillips-Mora W."/>
        </authorList>
    </citation>
    <scope>NUCLEOTIDE SEQUENCE [LARGE SCALE GENOMIC DNA]</scope>
    <source>
        <strain evidence="21 22">MCA 2952</strain>
    </source>
</reference>
<evidence type="ECO:0000256" key="15">
    <source>
        <dbReference type="ARBA" id="ARBA00023172"/>
    </source>
</evidence>
<protein>
    <submittedName>
        <fullName evidence="21">Putative pro-pol protein</fullName>
    </submittedName>
</protein>
<evidence type="ECO:0000256" key="5">
    <source>
        <dbReference type="ARBA" id="ARBA00022723"/>
    </source>
</evidence>
<evidence type="ECO:0000256" key="14">
    <source>
        <dbReference type="ARBA" id="ARBA00023125"/>
    </source>
</evidence>
<feature type="region of interest" description="Disordered" evidence="17">
    <location>
        <begin position="1385"/>
        <end position="1427"/>
    </location>
</feature>
<keyword evidence="4" id="KW-0540">Nuclease</keyword>
<dbReference type="CDD" id="cd09274">
    <property type="entry name" value="RNase_HI_RT_Ty3"/>
    <property type="match status" value="1"/>
</dbReference>
<evidence type="ECO:0000256" key="13">
    <source>
        <dbReference type="ARBA" id="ARBA00022932"/>
    </source>
</evidence>
<dbReference type="Gene3D" id="1.10.340.70">
    <property type="match status" value="1"/>
</dbReference>
<evidence type="ECO:0000313" key="21">
    <source>
        <dbReference type="EMBL" id="KTB31437.1"/>
    </source>
</evidence>
<evidence type="ECO:0000256" key="9">
    <source>
        <dbReference type="ARBA" id="ARBA00022842"/>
    </source>
</evidence>
<dbReference type="PANTHER" id="PTHR37984:SF5">
    <property type="entry name" value="PROTEIN NYNRIN-LIKE"/>
    <property type="match status" value="1"/>
</dbReference>
<dbReference type="Gene3D" id="3.30.70.270">
    <property type="match status" value="2"/>
</dbReference>
<dbReference type="GO" id="GO:0003887">
    <property type="term" value="F:DNA-directed DNA polymerase activity"/>
    <property type="evidence" value="ECO:0007669"/>
    <property type="project" value="UniProtKB-KW"/>
</dbReference>
<dbReference type="GO" id="GO:0005634">
    <property type="term" value="C:nucleus"/>
    <property type="evidence" value="ECO:0007669"/>
    <property type="project" value="UniProtKB-ARBA"/>
</dbReference>
<dbReference type="GO" id="GO:0004519">
    <property type="term" value="F:endonuclease activity"/>
    <property type="evidence" value="ECO:0007669"/>
    <property type="project" value="UniProtKB-KW"/>
</dbReference>
<evidence type="ECO:0000256" key="2">
    <source>
        <dbReference type="ARBA" id="ARBA00022679"/>
    </source>
</evidence>
<keyword evidence="11" id="KW-0229">DNA integration</keyword>
<evidence type="ECO:0000256" key="10">
    <source>
        <dbReference type="ARBA" id="ARBA00022884"/>
    </source>
</evidence>
<feature type="compositionally biased region" description="Low complexity" evidence="17">
    <location>
        <begin position="1069"/>
        <end position="1081"/>
    </location>
</feature>
<evidence type="ECO:0000256" key="17">
    <source>
        <dbReference type="SAM" id="MobiDB-lite"/>
    </source>
</evidence>
<dbReference type="InterPro" id="IPR036397">
    <property type="entry name" value="RNaseH_sf"/>
</dbReference>
<keyword evidence="13" id="KW-0239">DNA-directed DNA polymerase</keyword>
<feature type="compositionally biased region" description="Polar residues" evidence="17">
    <location>
        <begin position="1268"/>
        <end position="1286"/>
    </location>
</feature>
<evidence type="ECO:0000256" key="6">
    <source>
        <dbReference type="ARBA" id="ARBA00022750"/>
    </source>
</evidence>
<dbReference type="InterPro" id="IPR001584">
    <property type="entry name" value="Integrase_cat-core"/>
</dbReference>
<evidence type="ECO:0000256" key="3">
    <source>
        <dbReference type="ARBA" id="ARBA00022695"/>
    </source>
</evidence>
<feature type="domain" description="Reverse transcriptase" evidence="19">
    <location>
        <begin position="202"/>
        <end position="383"/>
    </location>
</feature>
<dbReference type="GO" id="GO:0003723">
    <property type="term" value="F:RNA binding"/>
    <property type="evidence" value="ECO:0007669"/>
    <property type="project" value="UniProtKB-KW"/>
</dbReference>